<evidence type="ECO:0008006" key="2">
    <source>
        <dbReference type="Google" id="ProtNLM"/>
    </source>
</evidence>
<protein>
    <recommendedName>
        <fullName evidence="2">3-oxoadipate enol-lactonase</fullName>
    </recommendedName>
</protein>
<name>A0A3B0V2B3_9ZZZZ</name>
<dbReference type="InterPro" id="IPR029058">
    <property type="entry name" value="AB_hydrolase_fold"/>
</dbReference>
<proteinExistence type="predicted"/>
<dbReference type="EMBL" id="UOEU01000402">
    <property type="protein sequence ID" value="VAW32882.1"/>
    <property type="molecule type" value="Genomic_DNA"/>
</dbReference>
<gene>
    <name evidence="1" type="ORF">MNBD_CHLOROFLEXI01-2157</name>
</gene>
<evidence type="ECO:0000313" key="1">
    <source>
        <dbReference type="EMBL" id="VAW32882.1"/>
    </source>
</evidence>
<dbReference type="PANTHER" id="PTHR43798">
    <property type="entry name" value="MONOACYLGLYCEROL LIPASE"/>
    <property type="match status" value="1"/>
</dbReference>
<reference evidence="1" key="1">
    <citation type="submission" date="2018-06" db="EMBL/GenBank/DDBJ databases">
        <authorList>
            <person name="Zhirakovskaya E."/>
        </authorList>
    </citation>
    <scope>NUCLEOTIDE SEQUENCE</scope>
</reference>
<organism evidence="1">
    <name type="scientific">hydrothermal vent metagenome</name>
    <dbReference type="NCBI Taxonomy" id="652676"/>
    <lineage>
        <taxon>unclassified sequences</taxon>
        <taxon>metagenomes</taxon>
        <taxon>ecological metagenomes</taxon>
    </lineage>
</organism>
<accession>A0A3B0V2B3</accession>
<dbReference type="InterPro" id="IPR050266">
    <property type="entry name" value="AB_hydrolase_sf"/>
</dbReference>
<dbReference type="Gene3D" id="3.40.50.1820">
    <property type="entry name" value="alpha/beta hydrolase"/>
    <property type="match status" value="1"/>
</dbReference>
<dbReference type="AlphaFoldDB" id="A0A3B0V2B3"/>
<sequence length="124" mass="14008">MAGSMTVILLSEFRLEVSGREAEYKKLFIQQMQENDPAAYKAATNALIGWSVRQRLNRIQCPVLVVSGDMDYTPVAKKEAYVREMPTATLKVIKNSRHPTPIDQPEAFNTAVLQFLHSVTQKQI</sequence>
<dbReference type="SUPFAM" id="SSF53474">
    <property type="entry name" value="alpha/beta-Hydrolases"/>
    <property type="match status" value="1"/>
</dbReference>